<evidence type="ECO:0000313" key="1">
    <source>
        <dbReference type="EMBL" id="JAG99977.1"/>
    </source>
</evidence>
<dbReference type="EMBL" id="GBXM01108599">
    <property type="protein sequence ID" value="JAG99977.1"/>
    <property type="molecule type" value="Transcribed_RNA"/>
</dbReference>
<reference evidence="1" key="1">
    <citation type="submission" date="2014-11" db="EMBL/GenBank/DDBJ databases">
        <authorList>
            <person name="Amaro Gonzalez C."/>
        </authorList>
    </citation>
    <scope>NUCLEOTIDE SEQUENCE</scope>
</reference>
<reference evidence="1" key="2">
    <citation type="journal article" date="2015" name="Fish Shellfish Immunol.">
        <title>Early steps in the European eel (Anguilla anguilla)-Vibrio vulnificus interaction in the gills: Role of the RtxA13 toxin.</title>
        <authorList>
            <person name="Callol A."/>
            <person name="Pajuelo D."/>
            <person name="Ebbesson L."/>
            <person name="Teles M."/>
            <person name="MacKenzie S."/>
            <person name="Amaro C."/>
        </authorList>
    </citation>
    <scope>NUCLEOTIDE SEQUENCE</scope>
</reference>
<protein>
    <submittedName>
        <fullName evidence="1">Uncharacterized protein</fullName>
    </submittedName>
</protein>
<accession>A0A0E9P7Z2</accession>
<name>A0A0E9P7Z2_ANGAN</name>
<dbReference type="AlphaFoldDB" id="A0A0E9P7Z2"/>
<organism evidence="1">
    <name type="scientific">Anguilla anguilla</name>
    <name type="common">European freshwater eel</name>
    <name type="synonym">Muraena anguilla</name>
    <dbReference type="NCBI Taxonomy" id="7936"/>
    <lineage>
        <taxon>Eukaryota</taxon>
        <taxon>Metazoa</taxon>
        <taxon>Chordata</taxon>
        <taxon>Craniata</taxon>
        <taxon>Vertebrata</taxon>
        <taxon>Euteleostomi</taxon>
        <taxon>Actinopterygii</taxon>
        <taxon>Neopterygii</taxon>
        <taxon>Teleostei</taxon>
        <taxon>Anguilliformes</taxon>
        <taxon>Anguillidae</taxon>
        <taxon>Anguilla</taxon>
    </lineage>
</organism>
<proteinExistence type="predicted"/>
<sequence>MGPMGLVPVKALFQCMDRPHTLIVQTVASSLVGL</sequence>